<evidence type="ECO:0000313" key="1">
    <source>
        <dbReference type="EMBL" id="GFS23793.1"/>
    </source>
</evidence>
<name>A0AAV4JM03_9GAST</name>
<dbReference type="EMBL" id="BMAT01003340">
    <property type="protein sequence ID" value="GFS23793.1"/>
    <property type="molecule type" value="Genomic_DNA"/>
</dbReference>
<comment type="caution">
    <text evidence="1">The sequence shown here is derived from an EMBL/GenBank/DDBJ whole genome shotgun (WGS) entry which is preliminary data.</text>
</comment>
<reference evidence="1 2" key="1">
    <citation type="journal article" date="2021" name="Elife">
        <title>Chloroplast acquisition without the gene transfer in kleptoplastic sea slugs, Plakobranchus ocellatus.</title>
        <authorList>
            <person name="Maeda T."/>
            <person name="Takahashi S."/>
            <person name="Yoshida T."/>
            <person name="Shimamura S."/>
            <person name="Takaki Y."/>
            <person name="Nagai Y."/>
            <person name="Toyoda A."/>
            <person name="Suzuki Y."/>
            <person name="Arimoto A."/>
            <person name="Ishii H."/>
            <person name="Satoh N."/>
            <person name="Nishiyama T."/>
            <person name="Hasebe M."/>
            <person name="Maruyama T."/>
            <person name="Minagawa J."/>
            <person name="Obokata J."/>
            <person name="Shigenobu S."/>
        </authorList>
    </citation>
    <scope>NUCLEOTIDE SEQUENCE [LARGE SCALE GENOMIC DNA]</scope>
</reference>
<gene>
    <name evidence="1" type="ORF">ElyMa_001648600</name>
</gene>
<protein>
    <submittedName>
        <fullName evidence="1">Uncharacterized protein</fullName>
    </submittedName>
</protein>
<organism evidence="1 2">
    <name type="scientific">Elysia marginata</name>
    <dbReference type="NCBI Taxonomy" id="1093978"/>
    <lineage>
        <taxon>Eukaryota</taxon>
        <taxon>Metazoa</taxon>
        <taxon>Spiralia</taxon>
        <taxon>Lophotrochozoa</taxon>
        <taxon>Mollusca</taxon>
        <taxon>Gastropoda</taxon>
        <taxon>Heterobranchia</taxon>
        <taxon>Euthyneura</taxon>
        <taxon>Panpulmonata</taxon>
        <taxon>Sacoglossa</taxon>
        <taxon>Placobranchoidea</taxon>
        <taxon>Plakobranchidae</taxon>
        <taxon>Elysia</taxon>
    </lineage>
</organism>
<accession>A0AAV4JM03</accession>
<dbReference type="AlphaFoldDB" id="A0AAV4JM03"/>
<sequence length="184" mass="21199">MIWFTSLVLFHSRKNMTLLIYDMILQYPGVTVTPESQDSDCMALSVQRFVYECAFNWYTIVGRERSCQCARVLGFNCCSSMSSEAYPIRRRAITFLAALPASAYRLLQQRLLVSGIRCFTTARQQSLLPGLRTPQGSLFRLSRDLIRIRSYTLEDTCAMLDFMRYGSTQDDEAHSRGNPRWLMS</sequence>
<evidence type="ECO:0000313" key="2">
    <source>
        <dbReference type="Proteomes" id="UP000762676"/>
    </source>
</evidence>
<proteinExistence type="predicted"/>
<dbReference type="Proteomes" id="UP000762676">
    <property type="component" value="Unassembled WGS sequence"/>
</dbReference>
<keyword evidence="2" id="KW-1185">Reference proteome</keyword>